<accession>A0A0W0GHL5</accession>
<dbReference type="GO" id="GO:0005829">
    <property type="term" value="C:cytosol"/>
    <property type="evidence" value="ECO:0007669"/>
    <property type="project" value="TreeGrafter"/>
</dbReference>
<dbReference type="GO" id="GO:0045454">
    <property type="term" value="P:cell redox homeostasis"/>
    <property type="evidence" value="ECO:0007669"/>
    <property type="project" value="TreeGrafter"/>
</dbReference>
<dbReference type="PROSITE" id="PS51352">
    <property type="entry name" value="THIOREDOXIN_2"/>
    <property type="match status" value="1"/>
</dbReference>
<dbReference type="EMBL" id="LFDV01000002">
    <property type="protein sequence ID" value="KTB48042.1"/>
    <property type="molecule type" value="Genomic_DNA"/>
</dbReference>
<evidence type="ECO:0000256" key="1">
    <source>
        <dbReference type="ARBA" id="ARBA00008987"/>
    </source>
</evidence>
<dbReference type="InterPro" id="IPR013766">
    <property type="entry name" value="Thioredoxin_domain"/>
</dbReference>
<keyword evidence="2" id="KW-0676">Redox-active center</keyword>
<dbReference type="GO" id="GO:0015035">
    <property type="term" value="F:protein-disulfide reductase activity"/>
    <property type="evidence" value="ECO:0007669"/>
    <property type="project" value="TreeGrafter"/>
</dbReference>
<dbReference type="SUPFAM" id="SSF52833">
    <property type="entry name" value="Thioredoxin-like"/>
    <property type="match status" value="1"/>
</dbReference>
<dbReference type="RefSeq" id="WP_065128820.1">
    <property type="nucleotide sequence ID" value="NZ_KQ758903.1"/>
</dbReference>
<feature type="domain" description="Thioredoxin" evidence="4">
    <location>
        <begin position="21"/>
        <end position="129"/>
    </location>
</feature>
<organism evidence="5 6">
    <name type="scientific">Dehalogenimonas alkenigignens</name>
    <dbReference type="NCBI Taxonomy" id="1217799"/>
    <lineage>
        <taxon>Bacteria</taxon>
        <taxon>Bacillati</taxon>
        <taxon>Chloroflexota</taxon>
        <taxon>Dehalococcoidia</taxon>
        <taxon>Dehalococcoidales</taxon>
        <taxon>Dehalococcoidaceae</taxon>
        <taxon>Dehalogenimonas</taxon>
    </lineage>
</organism>
<dbReference type="PANTHER" id="PTHR45663">
    <property type="entry name" value="GEO12009P1"/>
    <property type="match status" value="1"/>
</dbReference>
<proteinExistence type="inferred from homology"/>
<evidence type="ECO:0000313" key="6">
    <source>
        <dbReference type="Proteomes" id="UP000053947"/>
    </source>
</evidence>
<name>A0A0W0GHL5_9CHLR</name>
<feature type="signal peptide" evidence="3">
    <location>
        <begin position="1"/>
        <end position="21"/>
    </location>
</feature>
<evidence type="ECO:0000256" key="2">
    <source>
        <dbReference type="ARBA" id="ARBA00023284"/>
    </source>
</evidence>
<comment type="caution">
    <text evidence="5">The sequence shown here is derived from an EMBL/GenBank/DDBJ whole genome shotgun (WGS) entry which is preliminary data.</text>
</comment>
<dbReference type="Proteomes" id="UP000053947">
    <property type="component" value="Unassembled WGS sequence"/>
</dbReference>
<dbReference type="Pfam" id="PF00085">
    <property type="entry name" value="Thioredoxin"/>
    <property type="match status" value="1"/>
</dbReference>
<keyword evidence="3" id="KW-0732">Signal</keyword>
<sequence>MRHLLAVLLALGILALPVACQKTPEPAPITIALPAALSNGKITLAEFGSNSCIPCREMKPILEDLANMYDSQLNVVIIDVYEQKALTQQYGILGIPTQIVFDSSGKEVTRHVGVWSLSSILVQLRSLGLT</sequence>
<dbReference type="CDD" id="cd02947">
    <property type="entry name" value="TRX_family"/>
    <property type="match status" value="1"/>
</dbReference>
<dbReference type="PANTHER" id="PTHR45663:SF11">
    <property type="entry name" value="GEO12009P1"/>
    <property type="match status" value="1"/>
</dbReference>
<dbReference type="AlphaFoldDB" id="A0A0W0GHL5"/>
<evidence type="ECO:0000259" key="4">
    <source>
        <dbReference type="PROSITE" id="PS51352"/>
    </source>
</evidence>
<evidence type="ECO:0000313" key="5">
    <source>
        <dbReference type="EMBL" id="KTB48042.1"/>
    </source>
</evidence>
<keyword evidence="6" id="KW-1185">Reference proteome</keyword>
<evidence type="ECO:0000256" key="3">
    <source>
        <dbReference type="SAM" id="SignalP"/>
    </source>
</evidence>
<comment type="similarity">
    <text evidence="1">Belongs to the thioredoxin family.</text>
</comment>
<reference evidence="5 6" key="1">
    <citation type="submission" date="2015-06" db="EMBL/GenBank/DDBJ databases">
        <title>Genome sequence of the organohalide-respiring Dehalogenimonas alkenigignens type strain (IP3-3T).</title>
        <authorList>
            <person name="Key T.A."/>
            <person name="Richmond D.P."/>
            <person name="Bowman K.S."/>
            <person name="Cho Y.-J."/>
            <person name="Chun J."/>
            <person name="da Costa M.S."/>
            <person name="Rainey F.A."/>
            <person name="Moe W.M."/>
        </authorList>
    </citation>
    <scope>NUCLEOTIDE SEQUENCE [LARGE SCALE GENOMIC DNA]</scope>
    <source>
        <strain evidence="5 6">IP3-3</strain>
    </source>
</reference>
<dbReference type="InterPro" id="IPR036249">
    <property type="entry name" value="Thioredoxin-like_sf"/>
</dbReference>
<protein>
    <submittedName>
        <fullName evidence="5">Thioredoxin</fullName>
    </submittedName>
</protein>
<dbReference type="Gene3D" id="3.40.30.10">
    <property type="entry name" value="Glutaredoxin"/>
    <property type="match status" value="1"/>
</dbReference>
<dbReference type="OrthoDB" id="9790390at2"/>
<dbReference type="STRING" id="1217799.DEALK_08870"/>
<gene>
    <name evidence="5" type="ORF">DEALK_08870</name>
</gene>
<feature type="chain" id="PRO_5006902672" evidence="3">
    <location>
        <begin position="22"/>
        <end position="130"/>
    </location>
</feature>